<dbReference type="AlphaFoldDB" id="A0A9E4K9D0"/>
<proteinExistence type="predicted"/>
<dbReference type="EMBL" id="JAEPCM010000016">
    <property type="protein sequence ID" value="MCG7944831.1"/>
    <property type="molecule type" value="Genomic_DNA"/>
</dbReference>
<reference evidence="1" key="1">
    <citation type="journal article" date="2021" name="Proc. Natl. Acad. Sci. U.S.A.">
        <title>Global biogeography of chemosynthetic symbionts reveals both localized and globally distributed symbiont groups. .</title>
        <authorList>
            <person name="Osvatic J.T."/>
            <person name="Wilkins L.G.E."/>
            <person name="Leibrecht L."/>
            <person name="Leray M."/>
            <person name="Zauner S."/>
            <person name="Polzin J."/>
            <person name="Camacho Y."/>
            <person name="Gros O."/>
            <person name="van Gils J.A."/>
            <person name="Eisen J.A."/>
            <person name="Petersen J.M."/>
            <person name="Yuen B."/>
        </authorList>
    </citation>
    <scope>NUCLEOTIDE SEQUENCE</scope>
    <source>
        <strain evidence="1">MAGclacostrist064TRANS</strain>
    </source>
</reference>
<dbReference type="Proteomes" id="UP000886667">
    <property type="component" value="Unassembled WGS sequence"/>
</dbReference>
<name>A0A9E4K9D0_9GAMM</name>
<accession>A0A9E4K9D0</accession>
<organism evidence="1 2">
    <name type="scientific">Candidatus Thiodiazotropha taylori</name>
    <dbReference type="NCBI Taxonomy" id="2792791"/>
    <lineage>
        <taxon>Bacteria</taxon>
        <taxon>Pseudomonadati</taxon>
        <taxon>Pseudomonadota</taxon>
        <taxon>Gammaproteobacteria</taxon>
        <taxon>Chromatiales</taxon>
        <taxon>Sedimenticolaceae</taxon>
        <taxon>Candidatus Thiodiazotropha</taxon>
    </lineage>
</organism>
<protein>
    <submittedName>
        <fullName evidence="1">Uncharacterized protein</fullName>
    </submittedName>
</protein>
<gene>
    <name evidence="1" type="ORF">JAZ07_00635</name>
</gene>
<evidence type="ECO:0000313" key="2">
    <source>
        <dbReference type="Proteomes" id="UP000886667"/>
    </source>
</evidence>
<evidence type="ECO:0000313" key="1">
    <source>
        <dbReference type="EMBL" id="MCG7944831.1"/>
    </source>
</evidence>
<comment type="caution">
    <text evidence="1">The sequence shown here is derived from an EMBL/GenBank/DDBJ whole genome shotgun (WGS) entry which is preliminary data.</text>
</comment>
<sequence>MNYLIDVDNYDMSVWEEGFVPDHDHVVYVRANSKCVFGCGRSALKNKNTRVNPKKSIEEILRTKDSGKTAISHILEYLTDEPIALYYKEDGEPDETSRNQSDGEVELKKYFFGEKKDFLLYNNKGYTKKDFMEELVVPMVVEQFGENSLEDMLITNIAGDGDLWGRLGRHQKTKAALMNILNFFTRS</sequence>